<dbReference type="InterPro" id="IPR013324">
    <property type="entry name" value="RNA_pol_sigma_r3/r4-like"/>
</dbReference>
<dbReference type="NCBIfam" id="TIGR02937">
    <property type="entry name" value="sigma70-ECF"/>
    <property type="match status" value="1"/>
</dbReference>
<sequence length="198" mass="23191">MATNQRPDEDVLIPGLWDGDDRVFQQIIKDFLQPLRYYAWTFVKIKEVAEEIAYDAFVKLWQERSRFQSDLQVKRFLYVVTKNKCLDHLKSADTRFRQVLDDTVEIPIADIDLEAKVIQTELMQAIYTEINNLPHKQATVFRLSYLEGMSVEEISIQLGISINAVYLNKSLAGKTLQRIFKDKGDWLYVLFLLQFGDF</sequence>
<comment type="similarity">
    <text evidence="1">Belongs to the sigma-70 factor family. ECF subfamily.</text>
</comment>
<dbReference type="Pfam" id="PF04542">
    <property type="entry name" value="Sigma70_r2"/>
    <property type="match status" value="1"/>
</dbReference>
<dbReference type="SUPFAM" id="SSF88659">
    <property type="entry name" value="Sigma3 and sigma4 domains of RNA polymerase sigma factors"/>
    <property type="match status" value="1"/>
</dbReference>
<organism evidence="7 8">
    <name type="scientific">Sphingobacterium faecale</name>
    <dbReference type="NCBI Taxonomy" id="2803775"/>
    <lineage>
        <taxon>Bacteria</taxon>
        <taxon>Pseudomonadati</taxon>
        <taxon>Bacteroidota</taxon>
        <taxon>Sphingobacteriia</taxon>
        <taxon>Sphingobacteriales</taxon>
        <taxon>Sphingobacteriaceae</taxon>
        <taxon>Sphingobacterium</taxon>
    </lineage>
</organism>
<dbReference type="Pfam" id="PF08281">
    <property type="entry name" value="Sigma70_r4_2"/>
    <property type="match status" value="1"/>
</dbReference>
<evidence type="ECO:0000313" key="7">
    <source>
        <dbReference type="EMBL" id="MBL1410992.1"/>
    </source>
</evidence>
<dbReference type="SUPFAM" id="SSF88946">
    <property type="entry name" value="Sigma2 domain of RNA polymerase sigma factors"/>
    <property type="match status" value="1"/>
</dbReference>
<comment type="caution">
    <text evidence="7">The sequence shown here is derived from an EMBL/GenBank/DDBJ whole genome shotgun (WGS) entry which is preliminary data.</text>
</comment>
<keyword evidence="3" id="KW-0731">Sigma factor</keyword>
<dbReference type="InterPro" id="IPR039425">
    <property type="entry name" value="RNA_pol_sigma-70-like"/>
</dbReference>
<evidence type="ECO:0000256" key="2">
    <source>
        <dbReference type="ARBA" id="ARBA00023015"/>
    </source>
</evidence>
<dbReference type="Gene3D" id="1.10.10.10">
    <property type="entry name" value="Winged helix-like DNA-binding domain superfamily/Winged helix DNA-binding domain"/>
    <property type="match status" value="1"/>
</dbReference>
<feature type="domain" description="RNA polymerase sigma-70 region 2" evidence="5">
    <location>
        <begin position="28"/>
        <end position="93"/>
    </location>
</feature>
<protein>
    <submittedName>
        <fullName evidence="7">Sigma-70 family RNA polymerase sigma factor</fullName>
    </submittedName>
</protein>
<keyword evidence="4" id="KW-0804">Transcription</keyword>
<dbReference type="Gene3D" id="1.10.1740.10">
    <property type="match status" value="1"/>
</dbReference>
<dbReference type="InterPro" id="IPR014284">
    <property type="entry name" value="RNA_pol_sigma-70_dom"/>
</dbReference>
<evidence type="ECO:0000256" key="1">
    <source>
        <dbReference type="ARBA" id="ARBA00010641"/>
    </source>
</evidence>
<proteinExistence type="inferred from homology"/>
<dbReference type="RefSeq" id="WP_202104716.1">
    <property type="nucleotide sequence ID" value="NZ_JAERTY010000012.1"/>
</dbReference>
<dbReference type="InterPro" id="IPR036388">
    <property type="entry name" value="WH-like_DNA-bd_sf"/>
</dbReference>
<dbReference type="InterPro" id="IPR013249">
    <property type="entry name" value="RNA_pol_sigma70_r4_t2"/>
</dbReference>
<dbReference type="InterPro" id="IPR007627">
    <property type="entry name" value="RNA_pol_sigma70_r2"/>
</dbReference>
<name>A0ABS1RAD5_9SPHI</name>
<keyword evidence="2" id="KW-0805">Transcription regulation</keyword>
<evidence type="ECO:0000259" key="6">
    <source>
        <dbReference type="Pfam" id="PF08281"/>
    </source>
</evidence>
<dbReference type="PANTHER" id="PTHR43133">
    <property type="entry name" value="RNA POLYMERASE ECF-TYPE SIGMA FACTO"/>
    <property type="match status" value="1"/>
</dbReference>
<evidence type="ECO:0000313" key="8">
    <source>
        <dbReference type="Proteomes" id="UP000625283"/>
    </source>
</evidence>
<dbReference type="PANTHER" id="PTHR43133:SF46">
    <property type="entry name" value="RNA POLYMERASE SIGMA-70 FACTOR ECF SUBFAMILY"/>
    <property type="match status" value="1"/>
</dbReference>
<dbReference type="Proteomes" id="UP000625283">
    <property type="component" value="Unassembled WGS sequence"/>
</dbReference>
<evidence type="ECO:0000259" key="5">
    <source>
        <dbReference type="Pfam" id="PF04542"/>
    </source>
</evidence>
<gene>
    <name evidence="7" type="ORF">JKG61_19695</name>
</gene>
<dbReference type="EMBL" id="JAERTY010000012">
    <property type="protein sequence ID" value="MBL1410992.1"/>
    <property type="molecule type" value="Genomic_DNA"/>
</dbReference>
<evidence type="ECO:0000256" key="4">
    <source>
        <dbReference type="ARBA" id="ARBA00023163"/>
    </source>
</evidence>
<accession>A0ABS1RAD5</accession>
<keyword evidence="8" id="KW-1185">Reference proteome</keyword>
<reference evidence="7 8" key="1">
    <citation type="submission" date="2021-01" db="EMBL/GenBank/DDBJ databases">
        <title>C459-1 draft genome sequence.</title>
        <authorList>
            <person name="Zhang X.-F."/>
        </authorList>
    </citation>
    <scope>NUCLEOTIDE SEQUENCE [LARGE SCALE GENOMIC DNA]</scope>
    <source>
        <strain evidence="8">C459-1</strain>
    </source>
</reference>
<dbReference type="InterPro" id="IPR013325">
    <property type="entry name" value="RNA_pol_sigma_r2"/>
</dbReference>
<evidence type="ECO:0000256" key="3">
    <source>
        <dbReference type="ARBA" id="ARBA00023082"/>
    </source>
</evidence>
<feature type="domain" description="RNA polymerase sigma factor 70 region 4 type 2" evidence="6">
    <location>
        <begin position="124"/>
        <end position="170"/>
    </location>
</feature>